<gene>
    <name evidence="3" type="ORF">FBD94_00720</name>
</gene>
<keyword evidence="1" id="KW-0732">Signal</keyword>
<evidence type="ECO:0000259" key="2">
    <source>
        <dbReference type="Pfam" id="PF13505"/>
    </source>
</evidence>
<dbReference type="SUPFAM" id="SSF56925">
    <property type="entry name" value="OMPA-like"/>
    <property type="match status" value="1"/>
</dbReference>
<protein>
    <submittedName>
        <fullName evidence="3">Porin family protein</fullName>
    </submittedName>
</protein>
<accession>A0A4U1GL45</accession>
<evidence type="ECO:0000313" key="4">
    <source>
        <dbReference type="Proteomes" id="UP000309594"/>
    </source>
</evidence>
<proteinExistence type="predicted"/>
<dbReference type="InterPro" id="IPR011250">
    <property type="entry name" value="OMP/PagP_B-barrel"/>
</dbReference>
<organism evidence="3 4">
    <name type="scientific">Pedobacter hiemivivus</name>
    <dbReference type="NCBI Taxonomy" id="2530454"/>
    <lineage>
        <taxon>Bacteria</taxon>
        <taxon>Pseudomonadati</taxon>
        <taxon>Bacteroidota</taxon>
        <taxon>Sphingobacteriia</taxon>
        <taxon>Sphingobacteriales</taxon>
        <taxon>Sphingobacteriaceae</taxon>
        <taxon>Pedobacter</taxon>
    </lineage>
</organism>
<feature type="domain" description="Outer membrane protein beta-barrel" evidence="2">
    <location>
        <begin position="120"/>
        <end position="256"/>
    </location>
</feature>
<dbReference type="Proteomes" id="UP000309594">
    <property type="component" value="Unassembled WGS sequence"/>
</dbReference>
<evidence type="ECO:0000256" key="1">
    <source>
        <dbReference type="ARBA" id="ARBA00022729"/>
    </source>
</evidence>
<dbReference type="AlphaFoldDB" id="A0A4U1GL45"/>
<comment type="caution">
    <text evidence="3">The sequence shown here is derived from an EMBL/GenBank/DDBJ whole genome shotgun (WGS) entry which is preliminary data.</text>
</comment>
<name>A0A4U1GL45_9SPHI</name>
<dbReference type="InterPro" id="IPR027385">
    <property type="entry name" value="Beta-barrel_OMP"/>
</dbReference>
<dbReference type="Pfam" id="PF13505">
    <property type="entry name" value="OMP_b-brl"/>
    <property type="match status" value="1"/>
</dbReference>
<reference evidence="3 4" key="1">
    <citation type="submission" date="2019-04" db="EMBL/GenBank/DDBJ databases">
        <title>Pedobacter sp. RP-1-16 sp. nov., isolated from Arctic soil.</title>
        <authorList>
            <person name="Dahal R.H."/>
            <person name="Kim D.-U."/>
        </authorList>
    </citation>
    <scope>NUCLEOTIDE SEQUENCE [LARGE SCALE GENOMIC DNA]</scope>
    <source>
        <strain evidence="3 4">RP-1-16</strain>
    </source>
</reference>
<dbReference type="EMBL" id="SWDX01000001">
    <property type="protein sequence ID" value="TKC65115.1"/>
    <property type="molecule type" value="Genomic_DNA"/>
</dbReference>
<dbReference type="Gene3D" id="2.40.160.20">
    <property type="match status" value="1"/>
</dbReference>
<evidence type="ECO:0000313" key="3">
    <source>
        <dbReference type="EMBL" id="TKC65115.1"/>
    </source>
</evidence>
<dbReference type="RefSeq" id="WP_136878736.1">
    <property type="nucleotide sequence ID" value="NZ_SWDX01000001.1"/>
</dbReference>
<sequence length="269" mass="29408">MKIIKSLIIGMCFITGINLKAQDVIVKTNKEEVKAKVLDVEESVIKYKKIDFQDGPTYSIKKSDVFMIIYKNGKRETFEAEAPTKPQQKNGLQKVLASNTTAAVNEDLAFHKGSKFLQIGFGLGGGYYASGLKTSIPAIQARYEFSVTDKISAGVVLGYSSAKYDYPGIEYDDEMIGSSSLSYNYLLAGVRGNYHFSTSEKFDPYVGATLGYNAVSVTEDDDDEISGADGKVLFGAQVGANYYFSKKIGAWADVGYGLGYINLGIVFKF</sequence>